<dbReference type="AlphaFoldDB" id="A0A6G9JT86"/>
<keyword evidence="5 6" id="KW-0949">S-adenosyl-L-methionine</keyword>
<comment type="subcellular location">
    <subcellularLocation>
        <location evidence="6">Cytoplasm</location>
    </subcellularLocation>
</comment>
<reference evidence="9 10" key="1">
    <citation type="submission" date="2020-04" db="EMBL/GenBank/DDBJ databases">
        <title>Parallel evolution in the integration of a co-obligate aphid symbiosis.</title>
        <authorList>
            <person name="Monnin D."/>
            <person name="Jackson R."/>
            <person name="Kiers E.T."/>
            <person name="Bunker M."/>
            <person name="Ellers J."/>
            <person name="Henry L.M."/>
        </authorList>
    </citation>
    <scope>NUCLEOTIDE SEQUENCE [LARGE SCALE GENOMIC DNA]</scope>
    <source>
        <strain evidence="9">MCAR-56B</strain>
    </source>
</reference>
<keyword evidence="3 6" id="KW-0489">Methyltransferase</keyword>
<comment type="function">
    <text evidence="6">Specifically methylates the guanine in position 1207 of 16S rRNA in the 30S particle.</text>
</comment>
<accession>A0A6G9JT86</accession>
<comment type="similarity">
    <text evidence="6">Belongs to the methyltransferase superfamily. RsmC family.</text>
</comment>
<dbReference type="Gene3D" id="3.40.50.150">
    <property type="entry name" value="Vaccinia Virus protein VP39"/>
    <property type="match status" value="2"/>
</dbReference>
<dbReference type="PROSITE" id="PS00092">
    <property type="entry name" value="N6_MTASE"/>
    <property type="match status" value="1"/>
</dbReference>
<evidence type="ECO:0000259" key="8">
    <source>
        <dbReference type="Pfam" id="PF08468"/>
    </source>
</evidence>
<dbReference type="InterPro" id="IPR007848">
    <property type="entry name" value="Small_mtfrase_dom"/>
</dbReference>
<dbReference type="CDD" id="cd02440">
    <property type="entry name" value="AdoMet_MTases"/>
    <property type="match status" value="1"/>
</dbReference>
<protein>
    <recommendedName>
        <fullName evidence="6">Ribosomal RNA small subunit methyltransferase C</fullName>
        <ecNumber evidence="6">2.1.1.172</ecNumber>
    </recommendedName>
    <alternativeName>
        <fullName evidence="6">16S rRNA m2G1207 methyltransferase</fullName>
    </alternativeName>
    <alternativeName>
        <fullName evidence="6">rRNA (guanine-N(2)-)-methyltransferase RsmC</fullName>
    </alternativeName>
</protein>
<comment type="catalytic activity">
    <reaction evidence="6">
        <text>guanosine(1207) in 16S rRNA + S-adenosyl-L-methionine = N(2)-methylguanosine(1207) in 16S rRNA + S-adenosyl-L-homocysteine + H(+)</text>
        <dbReference type="Rhea" id="RHEA:42736"/>
        <dbReference type="Rhea" id="RHEA-COMP:10213"/>
        <dbReference type="Rhea" id="RHEA-COMP:10214"/>
        <dbReference type="ChEBI" id="CHEBI:15378"/>
        <dbReference type="ChEBI" id="CHEBI:57856"/>
        <dbReference type="ChEBI" id="CHEBI:59789"/>
        <dbReference type="ChEBI" id="CHEBI:74269"/>
        <dbReference type="ChEBI" id="CHEBI:74481"/>
        <dbReference type="EC" id="2.1.1.172"/>
    </reaction>
</comment>
<dbReference type="EC" id="2.1.1.172" evidence="6"/>
<dbReference type="InterPro" id="IPR029063">
    <property type="entry name" value="SAM-dependent_MTases_sf"/>
</dbReference>
<dbReference type="GO" id="GO:0005737">
    <property type="term" value="C:cytoplasm"/>
    <property type="evidence" value="ECO:0007669"/>
    <property type="project" value="UniProtKB-SubCell"/>
</dbReference>
<evidence type="ECO:0000256" key="2">
    <source>
        <dbReference type="ARBA" id="ARBA00022552"/>
    </source>
</evidence>
<dbReference type="NCBIfam" id="NF007023">
    <property type="entry name" value="PRK09489.1"/>
    <property type="match status" value="1"/>
</dbReference>
<evidence type="ECO:0000256" key="4">
    <source>
        <dbReference type="ARBA" id="ARBA00022679"/>
    </source>
</evidence>
<dbReference type="HAMAP" id="MF_01862">
    <property type="entry name" value="16SrRNA_methyltr_C"/>
    <property type="match status" value="1"/>
</dbReference>
<evidence type="ECO:0000256" key="6">
    <source>
        <dbReference type="HAMAP-Rule" id="MF_01862"/>
    </source>
</evidence>
<dbReference type="PANTHER" id="PTHR47816">
    <property type="entry name" value="RIBOSOMAL RNA SMALL SUBUNIT METHYLTRANSFERASE C"/>
    <property type="match status" value="1"/>
</dbReference>
<evidence type="ECO:0000256" key="5">
    <source>
        <dbReference type="ARBA" id="ARBA00022691"/>
    </source>
</evidence>
<feature type="domain" description="Methyltransferase small N-terminal" evidence="8">
    <location>
        <begin position="7"/>
        <end position="161"/>
    </location>
</feature>
<dbReference type="InterPro" id="IPR013675">
    <property type="entry name" value="Mtase_sm_N"/>
</dbReference>
<evidence type="ECO:0000256" key="3">
    <source>
        <dbReference type="ARBA" id="ARBA00022603"/>
    </source>
</evidence>
<name>A0A6G9JT86_9GAMM</name>
<keyword evidence="1 6" id="KW-0963">Cytoplasm</keyword>
<dbReference type="EMBL" id="CP048747">
    <property type="protein sequence ID" value="QIQ41916.1"/>
    <property type="molecule type" value="Genomic_DNA"/>
</dbReference>
<gene>
    <name evidence="6 9" type="primary">rsmC</name>
    <name evidence="9" type="ORF">G4A98_01640</name>
</gene>
<dbReference type="GO" id="GO:0052914">
    <property type="term" value="F:16S rRNA (guanine(1207)-N(2))-methyltransferase activity"/>
    <property type="evidence" value="ECO:0007669"/>
    <property type="project" value="UniProtKB-EC"/>
</dbReference>
<feature type="domain" description="Methyltransferase small" evidence="7">
    <location>
        <begin position="167"/>
        <end position="333"/>
    </location>
</feature>
<dbReference type="InterPro" id="IPR002052">
    <property type="entry name" value="DNA_methylase_N6_adenine_CS"/>
</dbReference>
<dbReference type="Pfam" id="PF08468">
    <property type="entry name" value="MTS_N"/>
    <property type="match status" value="1"/>
</dbReference>
<dbReference type="PANTHER" id="PTHR47816:SF4">
    <property type="entry name" value="RIBOSOMAL RNA SMALL SUBUNIT METHYLTRANSFERASE C"/>
    <property type="match status" value="1"/>
</dbReference>
<comment type="subunit">
    <text evidence="6">Monomer.</text>
</comment>
<evidence type="ECO:0000313" key="9">
    <source>
        <dbReference type="EMBL" id="QIQ41916.1"/>
    </source>
</evidence>
<dbReference type="Proteomes" id="UP000503183">
    <property type="component" value="Chromosome"/>
</dbReference>
<organism evidence="9 10">
    <name type="scientific">Buchnera aphidicola</name>
    <name type="common">Microlophium carnosum</name>
    <dbReference type="NCBI Taxonomy" id="2708354"/>
    <lineage>
        <taxon>Bacteria</taxon>
        <taxon>Pseudomonadati</taxon>
        <taxon>Pseudomonadota</taxon>
        <taxon>Gammaproteobacteria</taxon>
        <taxon>Enterobacterales</taxon>
        <taxon>Erwiniaceae</taxon>
        <taxon>Buchnera</taxon>
    </lineage>
</organism>
<dbReference type="SUPFAM" id="SSF53335">
    <property type="entry name" value="S-adenosyl-L-methionine-dependent methyltransferases"/>
    <property type="match status" value="1"/>
</dbReference>
<dbReference type="GO" id="GO:0003676">
    <property type="term" value="F:nucleic acid binding"/>
    <property type="evidence" value="ECO:0007669"/>
    <property type="project" value="InterPro"/>
</dbReference>
<proteinExistence type="inferred from homology"/>
<keyword evidence="4 6" id="KW-0808">Transferase</keyword>
<dbReference type="Pfam" id="PF05175">
    <property type="entry name" value="MTS"/>
    <property type="match status" value="1"/>
</dbReference>
<evidence type="ECO:0000256" key="1">
    <source>
        <dbReference type="ARBA" id="ARBA00022490"/>
    </source>
</evidence>
<dbReference type="InterPro" id="IPR023543">
    <property type="entry name" value="rRNA_ssu_MeTfrase_C"/>
</dbReference>
<evidence type="ECO:0000259" key="7">
    <source>
        <dbReference type="Pfam" id="PF05175"/>
    </source>
</evidence>
<keyword evidence="2 6" id="KW-0698">rRNA processing</keyword>
<sequence length="336" mass="39003">MLLSKNSQLILRHDKIFKTKKVFFSGNIQDDLPLYLFTISKKIYLQRYNDYIYFKKKLKNIVIYNNLLVSKEMIQNCDTIIYYWPKDKSEATFQLMNIISSFPIETAIFIVGDNSSGVRSAPLILKKWIQLKKIDNAKHSILMSGFIKKNIVFILEDFFKKHLWKNLIIKSLPGVFGHKKIDSGSKLLASTFSTKITGKVLDIGCGTGFLSAALLYFSPNAVLTLVDSNIFALKCSQATFDANKLKGEIICSDLYSNIFKKFDLIISNPPFHCDLKINFKITEKIIYYSRKYLTIKGELRFVTNSCFNYEFLLKKFFKKYFILIKTSKYKVYQAFL</sequence>
<dbReference type="InterPro" id="IPR046977">
    <property type="entry name" value="RsmC/RlmG"/>
</dbReference>
<evidence type="ECO:0000313" key="10">
    <source>
        <dbReference type="Proteomes" id="UP000503183"/>
    </source>
</evidence>